<dbReference type="EMBL" id="SEWG01000001">
    <property type="protein sequence ID" value="RYU92520.1"/>
    <property type="molecule type" value="Genomic_DNA"/>
</dbReference>
<feature type="domain" description="TonB C-terminal" evidence="11">
    <location>
        <begin position="228"/>
        <end position="324"/>
    </location>
</feature>
<dbReference type="Proteomes" id="UP000293331">
    <property type="component" value="Unassembled WGS sequence"/>
</dbReference>
<evidence type="ECO:0000256" key="10">
    <source>
        <dbReference type="SAM" id="SignalP"/>
    </source>
</evidence>
<dbReference type="Gene3D" id="3.30.1150.10">
    <property type="match status" value="1"/>
</dbReference>
<evidence type="ECO:0000259" key="11">
    <source>
        <dbReference type="PROSITE" id="PS52015"/>
    </source>
</evidence>
<dbReference type="GO" id="GO:0015891">
    <property type="term" value="P:siderophore transport"/>
    <property type="evidence" value="ECO:0007669"/>
    <property type="project" value="InterPro"/>
</dbReference>
<evidence type="ECO:0000313" key="12">
    <source>
        <dbReference type="EMBL" id="RYU92520.1"/>
    </source>
</evidence>
<evidence type="ECO:0000256" key="7">
    <source>
        <dbReference type="ARBA" id="ARBA00022927"/>
    </source>
</evidence>
<keyword evidence="9" id="KW-0472">Membrane</keyword>
<accession>A0A4V1ZCF9</accession>
<dbReference type="Pfam" id="PF03544">
    <property type="entry name" value="TonB_C"/>
    <property type="match status" value="1"/>
</dbReference>
<evidence type="ECO:0000256" key="6">
    <source>
        <dbReference type="ARBA" id="ARBA00022692"/>
    </source>
</evidence>
<comment type="subcellular location">
    <subcellularLocation>
        <location evidence="1">Cell inner membrane</location>
        <topology evidence="1">Single-pass membrane protein</topology>
        <orientation evidence="1">Periplasmic side</orientation>
    </subcellularLocation>
</comment>
<dbReference type="InterPro" id="IPR006260">
    <property type="entry name" value="TonB/TolA_C"/>
</dbReference>
<keyword evidence="13" id="KW-1185">Reference proteome</keyword>
<dbReference type="GO" id="GO:0055085">
    <property type="term" value="P:transmembrane transport"/>
    <property type="evidence" value="ECO:0007669"/>
    <property type="project" value="InterPro"/>
</dbReference>
<gene>
    <name evidence="12" type="ORF">EWM62_03555</name>
</gene>
<dbReference type="SUPFAM" id="SSF82185">
    <property type="entry name" value="Histone H3 K4-specific methyltransferase SET7/9 N-terminal domain"/>
    <property type="match status" value="1"/>
</dbReference>
<dbReference type="InterPro" id="IPR003538">
    <property type="entry name" value="TonB"/>
</dbReference>
<dbReference type="GO" id="GO:0030288">
    <property type="term" value="C:outer membrane-bounded periplasmic space"/>
    <property type="evidence" value="ECO:0007669"/>
    <property type="project" value="InterPro"/>
</dbReference>
<dbReference type="GO" id="GO:0098797">
    <property type="term" value="C:plasma membrane protein complex"/>
    <property type="evidence" value="ECO:0007669"/>
    <property type="project" value="TreeGrafter"/>
</dbReference>
<feature type="signal peptide" evidence="10">
    <location>
        <begin position="1"/>
        <end position="19"/>
    </location>
</feature>
<keyword evidence="4" id="KW-1003">Cell membrane</keyword>
<organism evidence="12 13">
    <name type="scientific">Mucilaginibacter terrigena</name>
    <dbReference type="NCBI Taxonomy" id="2492395"/>
    <lineage>
        <taxon>Bacteria</taxon>
        <taxon>Pseudomonadati</taxon>
        <taxon>Bacteroidota</taxon>
        <taxon>Sphingobacteriia</taxon>
        <taxon>Sphingobacteriales</taxon>
        <taxon>Sphingobacteriaceae</taxon>
        <taxon>Mucilaginibacter</taxon>
    </lineage>
</organism>
<keyword evidence="5" id="KW-0997">Cell inner membrane</keyword>
<evidence type="ECO:0000256" key="1">
    <source>
        <dbReference type="ARBA" id="ARBA00004383"/>
    </source>
</evidence>
<evidence type="ECO:0000256" key="8">
    <source>
        <dbReference type="ARBA" id="ARBA00022989"/>
    </source>
</evidence>
<feature type="chain" id="PRO_5020896812" evidence="10">
    <location>
        <begin position="20"/>
        <end position="333"/>
    </location>
</feature>
<dbReference type="PRINTS" id="PR01374">
    <property type="entry name" value="TONBPROTEIN"/>
</dbReference>
<evidence type="ECO:0000256" key="4">
    <source>
        <dbReference type="ARBA" id="ARBA00022475"/>
    </source>
</evidence>
<dbReference type="InterPro" id="IPR037682">
    <property type="entry name" value="TonB_C"/>
</dbReference>
<keyword evidence="6" id="KW-0812">Transmembrane</keyword>
<dbReference type="AlphaFoldDB" id="A0A4V1ZCF9"/>
<dbReference type="PANTHER" id="PTHR33446">
    <property type="entry name" value="PROTEIN TONB-RELATED"/>
    <property type="match status" value="1"/>
</dbReference>
<evidence type="ECO:0000256" key="2">
    <source>
        <dbReference type="ARBA" id="ARBA00006555"/>
    </source>
</evidence>
<sequence>MVKYIYLTILWALSSTAIAQSNSRKTEKRPDSVGYYMLDETTMASEQDAKFVRLLIKTDSNMFRVNDYYMDGTLKLTAKTTVDSLNFFPGARSICYEYYPNGKRKSIRNFEKGVIVGDAVTYYSNGSLHTIQNHSLKDIYLKQCLDTAGNILANNGNGKWLKTSDGNLEGYMEGPVLNGKEEGEWKRYIADTVYTIVYKQGQIISGEEFLKIKDSVFEKVDVSPSFPGGDSAFGKYLSRNIRYPARARENNVQGRVVITFIVEKDGTITNIRVLRGLGSGLDEESVRVLAESPKWKPGLSKGKPVRVQYSVPISYALQTENAPANNRKSRSRY</sequence>
<keyword evidence="8" id="KW-1133">Transmembrane helix</keyword>
<evidence type="ECO:0000313" key="13">
    <source>
        <dbReference type="Proteomes" id="UP000293331"/>
    </source>
</evidence>
<dbReference type="Gene3D" id="3.90.930.1">
    <property type="match status" value="1"/>
</dbReference>
<keyword evidence="3" id="KW-0813">Transport</keyword>
<dbReference type="GO" id="GO:0031992">
    <property type="term" value="F:energy transducer activity"/>
    <property type="evidence" value="ECO:0007669"/>
    <property type="project" value="InterPro"/>
</dbReference>
<evidence type="ECO:0000256" key="3">
    <source>
        <dbReference type="ARBA" id="ARBA00022448"/>
    </source>
</evidence>
<dbReference type="InterPro" id="IPR051045">
    <property type="entry name" value="TonB-dependent_transducer"/>
</dbReference>
<keyword evidence="7" id="KW-0653">Protein transport</keyword>
<dbReference type="PANTHER" id="PTHR33446:SF2">
    <property type="entry name" value="PROTEIN TONB"/>
    <property type="match status" value="1"/>
</dbReference>
<evidence type="ECO:0000256" key="5">
    <source>
        <dbReference type="ARBA" id="ARBA00022519"/>
    </source>
</evidence>
<dbReference type="GO" id="GO:0015031">
    <property type="term" value="P:protein transport"/>
    <property type="evidence" value="ECO:0007669"/>
    <property type="project" value="UniProtKB-KW"/>
</dbReference>
<evidence type="ECO:0000256" key="9">
    <source>
        <dbReference type="ARBA" id="ARBA00023136"/>
    </source>
</evidence>
<reference evidence="12 13" key="1">
    <citation type="submission" date="2019-02" db="EMBL/GenBank/DDBJ databases">
        <title>Bacterial novel species Mucilaginibacter sp. 17JY9-4 isolated from soil.</title>
        <authorList>
            <person name="Jung H.-Y."/>
        </authorList>
    </citation>
    <scope>NUCLEOTIDE SEQUENCE [LARGE SCALE GENOMIC DNA]</scope>
    <source>
        <strain evidence="12 13">17JY9-4</strain>
    </source>
</reference>
<comment type="caution">
    <text evidence="12">The sequence shown here is derived from an EMBL/GenBank/DDBJ whole genome shotgun (WGS) entry which is preliminary data.</text>
</comment>
<dbReference type="RefSeq" id="WP_129875247.1">
    <property type="nucleotide sequence ID" value="NZ_SEWG01000001.1"/>
</dbReference>
<comment type="similarity">
    <text evidence="2">Belongs to the TonB family.</text>
</comment>
<dbReference type="SUPFAM" id="SSF74653">
    <property type="entry name" value="TolA/TonB C-terminal domain"/>
    <property type="match status" value="1"/>
</dbReference>
<proteinExistence type="inferred from homology"/>
<protein>
    <submittedName>
        <fullName evidence="12">TonB family protein</fullName>
    </submittedName>
</protein>
<keyword evidence="10" id="KW-0732">Signal</keyword>
<dbReference type="PROSITE" id="PS52015">
    <property type="entry name" value="TONB_CTD"/>
    <property type="match status" value="1"/>
</dbReference>
<dbReference type="NCBIfam" id="TIGR01352">
    <property type="entry name" value="tonB_Cterm"/>
    <property type="match status" value="1"/>
</dbReference>
<dbReference type="OrthoDB" id="649093at2"/>
<name>A0A4V1ZCF9_9SPHI</name>